<dbReference type="Proteomes" id="UP000267029">
    <property type="component" value="Unassembled WGS sequence"/>
</dbReference>
<evidence type="ECO:0000313" key="1">
    <source>
        <dbReference type="EMBL" id="VDD77777.1"/>
    </source>
</evidence>
<evidence type="ECO:0000313" key="3">
    <source>
        <dbReference type="WBParaSite" id="MCU_011680-RA"/>
    </source>
</evidence>
<organism evidence="1 2">
    <name type="scientific">Mesocestoides corti</name>
    <name type="common">Flatworm</name>
    <dbReference type="NCBI Taxonomy" id="53468"/>
    <lineage>
        <taxon>Eukaryota</taxon>
        <taxon>Metazoa</taxon>
        <taxon>Spiralia</taxon>
        <taxon>Lophotrochozoa</taxon>
        <taxon>Platyhelminthes</taxon>
        <taxon>Cestoda</taxon>
        <taxon>Eucestoda</taxon>
        <taxon>Cyclophyllidea</taxon>
        <taxon>Mesocestoididae</taxon>
        <taxon>Mesocestoides</taxon>
    </lineage>
</organism>
<reference evidence="1 2" key="1">
    <citation type="submission" date="2018-10" db="EMBL/GenBank/DDBJ databases">
        <authorList>
            <consortium name="Pathogen Informatics"/>
        </authorList>
    </citation>
    <scope>NUCLEOTIDE SEQUENCE [LARGE SCALE GENOMIC DNA]</scope>
</reference>
<sequence length="134" mass="15097">MSRSSVEVDESSRAGGDEDWVSWKQPLTTFDGDLPSQPSVPLYRLIMSSLQGIDMNTAVCSHARPVRRTLTGWVVCAEVIGRNFHKFGCISEFYTHVETSVSLDNLKTRFQQDYFKARSYYEMLGALEGFCVVG</sequence>
<reference evidence="3" key="2">
    <citation type="submission" date="2019-11" db="UniProtKB">
        <authorList>
            <consortium name="WormBaseParasite"/>
        </authorList>
    </citation>
    <scope>IDENTIFICATION</scope>
</reference>
<accession>A0A0R3UA31</accession>
<dbReference type="WBParaSite" id="MCU_011680-RA">
    <property type="protein sequence ID" value="MCU_011680-RA"/>
    <property type="gene ID" value="MCU_011680"/>
</dbReference>
<dbReference type="AlphaFoldDB" id="A0A0R3UA31"/>
<proteinExistence type="predicted"/>
<dbReference type="EMBL" id="UXSR01000989">
    <property type="protein sequence ID" value="VDD77777.1"/>
    <property type="molecule type" value="Genomic_DNA"/>
</dbReference>
<keyword evidence="2" id="KW-1185">Reference proteome</keyword>
<name>A0A0R3UA31_MESCO</name>
<protein>
    <submittedName>
        <fullName evidence="1 3">Uncharacterized protein</fullName>
    </submittedName>
</protein>
<evidence type="ECO:0000313" key="2">
    <source>
        <dbReference type="Proteomes" id="UP000267029"/>
    </source>
</evidence>
<gene>
    <name evidence="1" type="ORF">MCOS_LOCUS3780</name>
</gene>